<proteinExistence type="inferred from homology"/>
<dbReference type="InterPro" id="IPR002347">
    <property type="entry name" value="SDR_fam"/>
</dbReference>
<evidence type="ECO:0000313" key="3">
    <source>
        <dbReference type="EMBL" id="GAA4805570.1"/>
    </source>
</evidence>
<dbReference type="InterPro" id="IPR036291">
    <property type="entry name" value="NAD(P)-bd_dom_sf"/>
</dbReference>
<dbReference type="SUPFAM" id="SSF51735">
    <property type="entry name" value="NAD(P)-binding Rossmann-fold domains"/>
    <property type="match status" value="1"/>
</dbReference>
<evidence type="ECO:0000256" key="1">
    <source>
        <dbReference type="ARBA" id="ARBA00006484"/>
    </source>
</evidence>
<accession>A0ABP9C749</accession>
<evidence type="ECO:0000256" key="2">
    <source>
        <dbReference type="ARBA" id="ARBA00023002"/>
    </source>
</evidence>
<sequence length="257" mass="26055">MGLTGTPSADGAGTVVVVGGTGGIGSAVVRAFLRDGAPVCLTYHRNRERADALLAEAGADSAALPLDLADLDAVAAFAEKSSRRFGAIRTVVYAAGPLVRQRHLSRVAPVEMRDVLVGDSAAFFAVAHAFLPALRGSGGSIVAVTSAAGRRFAVRDGMSVVPKASVEAVVTGLAVEEGRFGVRANCVGPGMLSDGMAQALAAAGDLDDAALEAARVNTPLRRFGTCADIAEAVRFLASDRAGFITGQKLDVDGGYGA</sequence>
<dbReference type="PRINTS" id="PR00081">
    <property type="entry name" value="GDHRDH"/>
</dbReference>
<comment type="similarity">
    <text evidence="1">Belongs to the short-chain dehydrogenases/reductases (SDR) family.</text>
</comment>
<dbReference type="EMBL" id="BAABKQ010000001">
    <property type="protein sequence ID" value="GAA4805570.1"/>
    <property type="molecule type" value="Genomic_DNA"/>
</dbReference>
<dbReference type="Gene3D" id="3.40.50.720">
    <property type="entry name" value="NAD(P)-binding Rossmann-like Domain"/>
    <property type="match status" value="1"/>
</dbReference>
<evidence type="ECO:0000313" key="4">
    <source>
        <dbReference type="Proteomes" id="UP001500839"/>
    </source>
</evidence>
<reference evidence="4" key="1">
    <citation type="journal article" date="2019" name="Int. J. Syst. Evol. Microbiol.">
        <title>The Global Catalogue of Microorganisms (GCM) 10K type strain sequencing project: providing services to taxonomists for standard genome sequencing and annotation.</title>
        <authorList>
            <consortium name="The Broad Institute Genomics Platform"/>
            <consortium name="The Broad Institute Genome Sequencing Center for Infectious Disease"/>
            <person name="Wu L."/>
            <person name="Ma J."/>
        </authorList>
    </citation>
    <scope>NUCLEOTIDE SEQUENCE [LARGE SCALE GENOMIC DNA]</scope>
    <source>
        <strain evidence="4">JCM 18542</strain>
    </source>
</reference>
<dbReference type="Proteomes" id="UP001500839">
    <property type="component" value="Unassembled WGS sequence"/>
</dbReference>
<keyword evidence="2" id="KW-0560">Oxidoreductase</keyword>
<gene>
    <name evidence="3" type="ORF">GCM10023353_05650</name>
</gene>
<name>A0ABP9C749_9ACTN</name>
<organism evidence="3 4">
    <name type="scientific">Tomitella cavernea</name>
    <dbReference type="NCBI Taxonomy" id="1387982"/>
    <lineage>
        <taxon>Bacteria</taxon>
        <taxon>Bacillati</taxon>
        <taxon>Actinomycetota</taxon>
        <taxon>Actinomycetes</taxon>
        <taxon>Mycobacteriales</taxon>
        <taxon>Tomitella</taxon>
    </lineage>
</organism>
<dbReference type="PANTHER" id="PTHR43639">
    <property type="entry name" value="OXIDOREDUCTASE, SHORT-CHAIN DEHYDROGENASE/REDUCTASE FAMILY (AFU_ORTHOLOGUE AFUA_5G02870)"/>
    <property type="match status" value="1"/>
</dbReference>
<dbReference type="Pfam" id="PF13561">
    <property type="entry name" value="adh_short_C2"/>
    <property type="match status" value="1"/>
</dbReference>
<dbReference type="CDD" id="cd05233">
    <property type="entry name" value="SDR_c"/>
    <property type="match status" value="1"/>
</dbReference>
<protein>
    <submittedName>
        <fullName evidence="3">SDR family oxidoreductase</fullName>
    </submittedName>
</protein>
<dbReference type="PANTHER" id="PTHR43639:SF1">
    <property type="entry name" value="SHORT-CHAIN DEHYDROGENASE_REDUCTASE FAMILY PROTEIN"/>
    <property type="match status" value="1"/>
</dbReference>
<dbReference type="RefSeq" id="WP_200173463.1">
    <property type="nucleotide sequence ID" value="NZ_BAABKQ010000001.1"/>
</dbReference>
<comment type="caution">
    <text evidence="3">The sequence shown here is derived from an EMBL/GenBank/DDBJ whole genome shotgun (WGS) entry which is preliminary data.</text>
</comment>
<keyword evidence="4" id="KW-1185">Reference proteome</keyword>